<dbReference type="RefSeq" id="WP_167561555.1">
    <property type="nucleotide sequence ID" value="NZ_FOAN01000002.1"/>
</dbReference>
<evidence type="ECO:0000256" key="1">
    <source>
        <dbReference type="SAM" id="MobiDB-lite"/>
    </source>
</evidence>
<evidence type="ECO:0000313" key="2">
    <source>
        <dbReference type="EMBL" id="SEK85828.1"/>
    </source>
</evidence>
<dbReference type="EMBL" id="FOAN01000002">
    <property type="protein sequence ID" value="SEK85828.1"/>
    <property type="molecule type" value="Genomic_DNA"/>
</dbReference>
<dbReference type="AlphaFoldDB" id="A0A1H7KGA4"/>
<feature type="region of interest" description="Disordered" evidence="1">
    <location>
        <begin position="1"/>
        <end position="56"/>
    </location>
</feature>
<proteinExistence type="predicted"/>
<name>A0A1H7KGA4_9HYPH</name>
<dbReference type="STRING" id="1036779.SAMN04515666_102197"/>
<sequence>MSKTGGKAPPRPAPATVRSGAAAPRPGRQPREVFGRFFETLGQLDTNGRGGRGGVR</sequence>
<accession>A0A1H7KGA4</accession>
<keyword evidence="3" id="KW-1185">Reference proteome</keyword>
<reference evidence="3" key="1">
    <citation type="submission" date="2016-10" db="EMBL/GenBank/DDBJ databases">
        <authorList>
            <person name="Varghese N."/>
            <person name="Submissions S."/>
        </authorList>
    </citation>
    <scope>NUCLEOTIDE SEQUENCE [LARGE SCALE GENOMIC DNA]</scope>
    <source>
        <strain evidence="3">LMG 26383,CCUG 61248,R- 45681</strain>
    </source>
</reference>
<gene>
    <name evidence="2" type="ORF">SAMN04515666_102197</name>
</gene>
<evidence type="ECO:0000313" key="3">
    <source>
        <dbReference type="Proteomes" id="UP000199664"/>
    </source>
</evidence>
<dbReference type="Proteomes" id="UP000199664">
    <property type="component" value="Unassembled WGS sequence"/>
</dbReference>
<organism evidence="2 3">
    <name type="scientific">Bosea lupini</name>
    <dbReference type="NCBI Taxonomy" id="1036779"/>
    <lineage>
        <taxon>Bacteria</taxon>
        <taxon>Pseudomonadati</taxon>
        <taxon>Pseudomonadota</taxon>
        <taxon>Alphaproteobacteria</taxon>
        <taxon>Hyphomicrobiales</taxon>
        <taxon>Boseaceae</taxon>
        <taxon>Bosea</taxon>
    </lineage>
</organism>
<protein>
    <submittedName>
        <fullName evidence="2">Uncharacterized protein</fullName>
    </submittedName>
</protein>